<dbReference type="OrthoDB" id="515401at2759"/>
<evidence type="ECO:0000256" key="2">
    <source>
        <dbReference type="SAM" id="MobiDB-lite"/>
    </source>
</evidence>
<feature type="compositionally biased region" description="Basic and acidic residues" evidence="2">
    <location>
        <begin position="580"/>
        <end position="591"/>
    </location>
</feature>
<gene>
    <name evidence="4" type="ORF">MVEN_01193100</name>
</gene>
<dbReference type="InterPro" id="IPR013088">
    <property type="entry name" value="Znf_NHR/GATA"/>
</dbReference>
<sequence>MDFSTNSPNDDAAPRTPSPPTMRSYPAASPSQNYKADLDPVRIFNPNDPDDHYNQWGHHTTQPTQFPPPPGRPSLLQELYEQDGGMGSPEHSSPPDMYVENDWPAPAPQQQQQSQRPQDYTLIRRATFPYARQERPEDIATYPPFLHHDNMYNDAAGHQLPLSAEPSALHGGDSYSPPGYGGDFDNGAQVKVEDHHPGMHPGYHAHPHHAPPPQFYRGHPSHLPPSHLPPHHHSYHPHAHPHMHGMMHHGYATPHGLPVQHTDDAASKETQYLRRRCFNCHTTEPPSWRRSTLNPGKIVCNKCGLYERTHLRARPLRFDELRAGNKARKGGKGMGSPKAPAAANGGVKKGAMARRSSVSSTGSSAQSGSGASDWDDTVSVYSNGSAPPTSFNSPAFSPHPPSLSLSSSSHNSSSHNSPGRDSLSRSPPLLNGSISAHHVGSPPGSANSYNGSFHPHASPNMNGNGIRLPHAPEIPNLATHNGGGVGPMRTKPRSNTTGGLGGPGLYYSPPSHSHAHHHLHHSSSNSSLHSHGQHSPAMAPSALEGQGQGGAGGPELYRRGSLPDFHASMGSGAQGWEEGVSVKEEPRALVV</sequence>
<dbReference type="Pfam" id="PF00320">
    <property type="entry name" value="GATA"/>
    <property type="match status" value="1"/>
</dbReference>
<keyword evidence="1" id="KW-0863">Zinc-finger</keyword>
<reference evidence="4" key="1">
    <citation type="submission" date="2020-05" db="EMBL/GenBank/DDBJ databases">
        <title>Mycena genomes resolve the evolution of fungal bioluminescence.</title>
        <authorList>
            <person name="Tsai I.J."/>
        </authorList>
    </citation>
    <scope>NUCLEOTIDE SEQUENCE</scope>
    <source>
        <strain evidence="4">CCC161011</strain>
    </source>
</reference>
<evidence type="ECO:0000256" key="1">
    <source>
        <dbReference type="PROSITE-ProRule" id="PRU00094"/>
    </source>
</evidence>
<feature type="region of interest" description="Disordered" evidence="2">
    <location>
        <begin position="322"/>
        <end position="591"/>
    </location>
</feature>
<dbReference type="EMBL" id="JACAZI010000009">
    <property type="protein sequence ID" value="KAF7352294.1"/>
    <property type="molecule type" value="Genomic_DNA"/>
</dbReference>
<dbReference type="PROSITE" id="PS50114">
    <property type="entry name" value="GATA_ZN_FINGER_2"/>
    <property type="match status" value="1"/>
</dbReference>
<dbReference type="CDD" id="cd00202">
    <property type="entry name" value="ZnF_GATA"/>
    <property type="match status" value="1"/>
</dbReference>
<feature type="region of interest" description="Disordered" evidence="2">
    <location>
        <begin position="219"/>
        <end position="241"/>
    </location>
</feature>
<organism evidence="4 5">
    <name type="scientific">Mycena venus</name>
    <dbReference type="NCBI Taxonomy" id="2733690"/>
    <lineage>
        <taxon>Eukaryota</taxon>
        <taxon>Fungi</taxon>
        <taxon>Dikarya</taxon>
        <taxon>Basidiomycota</taxon>
        <taxon>Agaricomycotina</taxon>
        <taxon>Agaricomycetes</taxon>
        <taxon>Agaricomycetidae</taxon>
        <taxon>Agaricales</taxon>
        <taxon>Marasmiineae</taxon>
        <taxon>Mycenaceae</taxon>
        <taxon>Mycena</taxon>
    </lineage>
</organism>
<evidence type="ECO:0000313" key="5">
    <source>
        <dbReference type="Proteomes" id="UP000620124"/>
    </source>
</evidence>
<evidence type="ECO:0000313" key="4">
    <source>
        <dbReference type="EMBL" id="KAF7352294.1"/>
    </source>
</evidence>
<feature type="compositionally biased region" description="Low complexity" evidence="2">
    <location>
        <begin position="353"/>
        <end position="372"/>
    </location>
</feature>
<dbReference type="InterPro" id="IPR000679">
    <property type="entry name" value="Znf_GATA"/>
</dbReference>
<dbReference type="GO" id="GO:0006355">
    <property type="term" value="P:regulation of DNA-templated transcription"/>
    <property type="evidence" value="ECO:0007669"/>
    <property type="project" value="InterPro"/>
</dbReference>
<evidence type="ECO:0000259" key="3">
    <source>
        <dbReference type="PROSITE" id="PS50114"/>
    </source>
</evidence>
<proteinExistence type="predicted"/>
<dbReference type="GO" id="GO:0008270">
    <property type="term" value="F:zinc ion binding"/>
    <property type="evidence" value="ECO:0007669"/>
    <property type="project" value="UniProtKB-KW"/>
</dbReference>
<dbReference type="GO" id="GO:0043565">
    <property type="term" value="F:sequence-specific DNA binding"/>
    <property type="evidence" value="ECO:0007669"/>
    <property type="project" value="InterPro"/>
</dbReference>
<dbReference type="SUPFAM" id="SSF57716">
    <property type="entry name" value="Glucocorticoid receptor-like (DNA-binding domain)"/>
    <property type="match status" value="1"/>
</dbReference>
<feature type="region of interest" description="Disordered" evidence="2">
    <location>
        <begin position="1"/>
        <end position="120"/>
    </location>
</feature>
<dbReference type="SMART" id="SM00401">
    <property type="entry name" value="ZnF_GATA"/>
    <property type="match status" value="1"/>
</dbReference>
<feature type="compositionally biased region" description="Low complexity" evidence="2">
    <location>
        <begin position="402"/>
        <end position="417"/>
    </location>
</feature>
<dbReference type="AlphaFoldDB" id="A0A8H6Y5J6"/>
<comment type="caution">
    <text evidence="4">The sequence shown here is derived from an EMBL/GenBank/DDBJ whole genome shotgun (WGS) entry which is preliminary data.</text>
</comment>
<keyword evidence="1" id="KW-0862">Zinc</keyword>
<feature type="compositionally biased region" description="Low complexity" evidence="2">
    <location>
        <begin position="522"/>
        <end position="535"/>
    </location>
</feature>
<dbReference type="Proteomes" id="UP000620124">
    <property type="component" value="Unassembled WGS sequence"/>
</dbReference>
<keyword evidence="5" id="KW-1185">Reference proteome</keyword>
<name>A0A8H6Y5J6_9AGAR</name>
<feature type="compositionally biased region" description="Polar residues" evidence="2">
    <location>
        <begin position="379"/>
        <end position="395"/>
    </location>
</feature>
<feature type="compositionally biased region" description="Low complexity" evidence="2">
    <location>
        <begin position="108"/>
        <end position="118"/>
    </location>
</feature>
<feature type="domain" description="GATA-type" evidence="3">
    <location>
        <begin position="275"/>
        <end position="328"/>
    </location>
</feature>
<dbReference type="Gene3D" id="3.30.50.10">
    <property type="entry name" value="Erythroid Transcription Factor GATA-1, subunit A"/>
    <property type="match status" value="1"/>
</dbReference>
<feature type="compositionally biased region" description="Basic residues" evidence="2">
    <location>
        <begin position="229"/>
        <end position="241"/>
    </location>
</feature>
<keyword evidence="1" id="KW-0479">Metal-binding</keyword>
<protein>
    <recommendedName>
        <fullName evidence="3">GATA-type domain-containing protein</fullName>
    </recommendedName>
</protein>
<accession>A0A8H6Y5J6</accession>